<reference evidence="2 3" key="1">
    <citation type="submission" date="2015-01" db="EMBL/GenBank/DDBJ databases">
        <title>Evolution of Trichinella species and genotypes.</title>
        <authorList>
            <person name="Korhonen P.K."/>
            <person name="Edoardo P."/>
            <person name="Giuseppe L.R."/>
            <person name="Gasser R.B."/>
        </authorList>
    </citation>
    <scope>NUCLEOTIDE SEQUENCE [LARGE SCALE GENOMIC DNA]</scope>
    <source>
        <strain evidence="2">ISS2496</strain>
    </source>
</reference>
<name>A0A0V1AAQ6_9BILA</name>
<dbReference type="EMBL" id="JYDQ01000015">
    <property type="protein sequence ID" value="KRY21630.1"/>
    <property type="molecule type" value="Genomic_DNA"/>
</dbReference>
<feature type="region of interest" description="Disordered" evidence="1">
    <location>
        <begin position="1"/>
        <end position="32"/>
    </location>
</feature>
<dbReference type="AlphaFoldDB" id="A0A0V1AAQ6"/>
<proteinExistence type="predicted"/>
<protein>
    <submittedName>
        <fullName evidence="2">Uncharacterized protein</fullName>
    </submittedName>
</protein>
<dbReference type="Proteomes" id="UP000054783">
    <property type="component" value="Unassembled WGS sequence"/>
</dbReference>
<keyword evidence="3" id="KW-1185">Reference proteome</keyword>
<evidence type="ECO:0000256" key="1">
    <source>
        <dbReference type="SAM" id="MobiDB-lite"/>
    </source>
</evidence>
<organism evidence="2 3">
    <name type="scientific">Trichinella patagoniensis</name>
    <dbReference type="NCBI Taxonomy" id="990121"/>
    <lineage>
        <taxon>Eukaryota</taxon>
        <taxon>Metazoa</taxon>
        <taxon>Ecdysozoa</taxon>
        <taxon>Nematoda</taxon>
        <taxon>Enoplea</taxon>
        <taxon>Dorylaimia</taxon>
        <taxon>Trichinellida</taxon>
        <taxon>Trichinellidae</taxon>
        <taxon>Trichinella</taxon>
    </lineage>
</organism>
<accession>A0A0V1AAQ6</accession>
<gene>
    <name evidence="2" type="ORF">T12_10233</name>
</gene>
<evidence type="ECO:0000313" key="3">
    <source>
        <dbReference type="Proteomes" id="UP000054783"/>
    </source>
</evidence>
<sequence>MNTTCSTCDTSETQLTANQTDPTPTTLQSSLVTRVSRPEICSSSNKMRRTNCDAPVIVKVTLSIKISE</sequence>
<comment type="caution">
    <text evidence="2">The sequence shown here is derived from an EMBL/GenBank/DDBJ whole genome shotgun (WGS) entry which is preliminary data.</text>
</comment>
<evidence type="ECO:0000313" key="2">
    <source>
        <dbReference type="EMBL" id="KRY21630.1"/>
    </source>
</evidence>